<organism evidence="9 10">
    <name type="scientific">Tectimicrobiota bacterium</name>
    <dbReference type="NCBI Taxonomy" id="2528274"/>
    <lineage>
        <taxon>Bacteria</taxon>
        <taxon>Pseudomonadati</taxon>
        <taxon>Nitrospinota/Tectimicrobiota group</taxon>
        <taxon>Candidatus Tectimicrobiota</taxon>
    </lineage>
</organism>
<name>A0A933GJU2_UNCTE</name>
<reference evidence="9" key="1">
    <citation type="submission" date="2020-07" db="EMBL/GenBank/DDBJ databases">
        <title>Huge and variable diversity of episymbiotic CPR bacteria and DPANN archaea in groundwater ecosystems.</title>
        <authorList>
            <person name="He C.Y."/>
            <person name="Keren R."/>
            <person name="Whittaker M."/>
            <person name="Farag I.F."/>
            <person name="Doudna J."/>
            <person name="Cate J.H.D."/>
            <person name="Banfield J.F."/>
        </authorList>
    </citation>
    <scope>NUCLEOTIDE SEQUENCE</scope>
    <source>
        <strain evidence="9">NC_groundwater_1482_Ag_S-0.65um_47_24</strain>
    </source>
</reference>
<dbReference type="PANTHER" id="PTHR35038">
    <property type="entry name" value="DISSIMILATORY SULFITE REDUCTASE SIRA"/>
    <property type="match status" value="1"/>
</dbReference>
<evidence type="ECO:0000313" key="10">
    <source>
        <dbReference type="Proteomes" id="UP000772181"/>
    </source>
</evidence>
<feature type="signal peptide" evidence="7">
    <location>
        <begin position="1"/>
        <end position="30"/>
    </location>
</feature>
<protein>
    <submittedName>
        <fullName evidence="9">DmsE family decaheme c-type cytochrome</fullName>
    </submittedName>
</protein>
<dbReference type="Gene3D" id="1.10.3820.10">
    <property type="entry name" value="Di-heme elbow motif domain"/>
    <property type="match status" value="1"/>
</dbReference>
<keyword evidence="1" id="KW-0813">Transport</keyword>
<proteinExistence type="predicted"/>
<keyword evidence="6" id="KW-0408">Iron</keyword>
<sequence>MRNHRKVVLLFALLFLSVLFLILSPSPLEAKDQPNFLGDQVCKECHEDLYELYKPTAHGKQGPGCEGCHGPGQGHVEGQGDTSKIFAFTAVSPVKGSQACLKCHRKQEKQNDYKRSTHGTQGLACYTCHAPHAPGKLVKLLRKDQPLLCYDCHKEVKAEFILPVRHRVPEGVVKCSDCHNPHTRLTRALLTSQNRERICAKCHRDKTGPFIYEHPASLFEGCMSCHVPHGSVNRHLLTQQDVRLLCLSCHSNSQNPANPRPLSPAFHTGALFTQTGAGFGRPCTDCHVAIHGSNSTLRFFR</sequence>
<evidence type="ECO:0000256" key="3">
    <source>
        <dbReference type="ARBA" id="ARBA00022723"/>
    </source>
</evidence>
<feature type="chain" id="PRO_5036884622" evidence="7">
    <location>
        <begin position="31"/>
        <end position="301"/>
    </location>
</feature>
<dbReference type="SUPFAM" id="SSF48695">
    <property type="entry name" value="Multiheme cytochromes"/>
    <property type="match status" value="1"/>
</dbReference>
<dbReference type="Pfam" id="PF09699">
    <property type="entry name" value="Paired_CXXCH_1"/>
    <property type="match status" value="3"/>
</dbReference>
<feature type="domain" description="Doubled CXXCH motif" evidence="8">
    <location>
        <begin position="174"/>
        <end position="206"/>
    </location>
</feature>
<evidence type="ECO:0000256" key="2">
    <source>
        <dbReference type="ARBA" id="ARBA00022617"/>
    </source>
</evidence>
<dbReference type="GO" id="GO:0046872">
    <property type="term" value="F:metal ion binding"/>
    <property type="evidence" value="ECO:0007669"/>
    <property type="project" value="UniProtKB-KW"/>
</dbReference>
<evidence type="ECO:0000256" key="1">
    <source>
        <dbReference type="ARBA" id="ARBA00022448"/>
    </source>
</evidence>
<gene>
    <name evidence="9" type="ORF">HY730_02230</name>
</gene>
<keyword evidence="4 7" id="KW-0732">Signal</keyword>
<dbReference type="InterPro" id="IPR010177">
    <property type="entry name" value="Paired_CXXCH_1"/>
</dbReference>
<evidence type="ECO:0000256" key="7">
    <source>
        <dbReference type="SAM" id="SignalP"/>
    </source>
</evidence>
<dbReference type="InterPro" id="IPR038266">
    <property type="entry name" value="NapC/NirT_cytc_sf"/>
</dbReference>
<evidence type="ECO:0000256" key="5">
    <source>
        <dbReference type="ARBA" id="ARBA00022982"/>
    </source>
</evidence>
<dbReference type="EMBL" id="JACQWF010000106">
    <property type="protein sequence ID" value="MBI4595176.1"/>
    <property type="molecule type" value="Genomic_DNA"/>
</dbReference>
<dbReference type="NCBIfam" id="TIGR03508">
    <property type="entry name" value="decahem_SO"/>
    <property type="match status" value="1"/>
</dbReference>
<keyword evidence="3" id="KW-0479">Metal-binding</keyword>
<evidence type="ECO:0000256" key="6">
    <source>
        <dbReference type="ARBA" id="ARBA00023004"/>
    </source>
</evidence>
<keyword evidence="5" id="KW-0249">Electron transport</keyword>
<dbReference type="InterPro" id="IPR051829">
    <property type="entry name" value="Multiheme_Cytochr_ET"/>
</dbReference>
<dbReference type="InterPro" id="IPR020015">
    <property type="entry name" value="Decahaem_cyt-c_DmsE"/>
</dbReference>
<comment type="caution">
    <text evidence="9">The sequence shown here is derived from an EMBL/GenBank/DDBJ whole genome shotgun (WGS) entry which is preliminary data.</text>
</comment>
<feature type="domain" description="Doubled CXXCH motif" evidence="8">
    <location>
        <begin position="220"/>
        <end position="253"/>
    </location>
</feature>
<dbReference type="InterPro" id="IPR036280">
    <property type="entry name" value="Multihaem_cyt_sf"/>
</dbReference>
<dbReference type="PANTHER" id="PTHR35038:SF8">
    <property type="entry name" value="C-TYPE POLYHEME CYTOCHROME OMCC"/>
    <property type="match status" value="1"/>
</dbReference>
<feature type="domain" description="Doubled CXXCH motif" evidence="8">
    <location>
        <begin position="124"/>
        <end position="157"/>
    </location>
</feature>
<evidence type="ECO:0000256" key="4">
    <source>
        <dbReference type="ARBA" id="ARBA00022729"/>
    </source>
</evidence>
<dbReference type="Proteomes" id="UP000772181">
    <property type="component" value="Unassembled WGS sequence"/>
</dbReference>
<dbReference type="AlphaFoldDB" id="A0A933GJU2"/>
<dbReference type="Gene3D" id="1.10.287.3080">
    <property type="match status" value="1"/>
</dbReference>
<evidence type="ECO:0000313" key="9">
    <source>
        <dbReference type="EMBL" id="MBI4595176.1"/>
    </source>
</evidence>
<keyword evidence="2" id="KW-0349">Heme</keyword>
<dbReference type="NCBIfam" id="TIGR01905">
    <property type="entry name" value="paired_CXXCH_1"/>
    <property type="match status" value="3"/>
</dbReference>
<accession>A0A933GJU2</accession>
<dbReference type="Gene3D" id="1.10.1130.10">
    <property type="entry name" value="Flavocytochrome C3, Chain A"/>
    <property type="match status" value="2"/>
</dbReference>
<evidence type="ECO:0000259" key="8">
    <source>
        <dbReference type="Pfam" id="PF09699"/>
    </source>
</evidence>